<dbReference type="GeneID" id="94299243"/>
<gene>
    <name evidence="1" type="ORF">SS50377_25220</name>
</gene>
<organism evidence="1 2">
    <name type="scientific">Spironucleus salmonicida</name>
    <dbReference type="NCBI Taxonomy" id="348837"/>
    <lineage>
        <taxon>Eukaryota</taxon>
        <taxon>Metamonada</taxon>
        <taxon>Diplomonadida</taxon>
        <taxon>Hexamitidae</taxon>
        <taxon>Hexamitinae</taxon>
        <taxon>Spironucleus</taxon>
    </lineage>
</organism>
<dbReference type="AlphaFoldDB" id="A0A9P8LS86"/>
<keyword evidence="2" id="KW-1185">Reference proteome</keyword>
<dbReference type="EMBL" id="AUWU02000005">
    <property type="protein sequence ID" value="KAH0573102.1"/>
    <property type="molecule type" value="Genomic_DNA"/>
</dbReference>
<dbReference type="Proteomes" id="UP000018208">
    <property type="component" value="Unassembled WGS sequence"/>
</dbReference>
<dbReference type="RefSeq" id="XP_067763875.1">
    <property type="nucleotide sequence ID" value="XM_067909054.1"/>
</dbReference>
<name>A0A9P8LS86_9EUKA</name>
<accession>A0A9P8LS86</accession>
<evidence type="ECO:0000313" key="1">
    <source>
        <dbReference type="EMBL" id="KAH0573102.1"/>
    </source>
</evidence>
<proteinExistence type="predicted"/>
<comment type="caution">
    <text evidence="1">The sequence shown here is derived from an EMBL/GenBank/DDBJ whole genome shotgun (WGS) entry which is preliminary data.</text>
</comment>
<sequence>MKFDLIMFGIKNDLLWVICPPTDPYQMLLSFCSCHLRDLSDALTSAKFIAALLRIPNAICKGCIYQSLKAPNVMHQPECSFRTQCWRRFSQAYETENSCEHPTQFHLKQNEETGCRQNRKKVLLRQSGVLNNWDAPHKLVSSQKLKIPTRGILQYHGYLAGLVAKLLI</sequence>
<evidence type="ECO:0000313" key="2">
    <source>
        <dbReference type="Proteomes" id="UP000018208"/>
    </source>
</evidence>
<protein>
    <submittedName>
        <fullName evidence="1">Uncharacterized protein</fullName>
    </submittedName>
</protein>
<dbReference type="PROSITE" id="PS51257">
    <property type="entry name" value="PROKAR_LIPOPROTEIN"/>
    <property type="match status" value="1"/>
</dbReference>
<dbReference type="KEGG" id="ssao:94299243"/>
<reference evidence="1 2" key="1">
    <citation type="journal article" date="2014" name="PLoS Genet.">
        <title>The Genome of Spironucleus salmonicida Highlights a Fish Pathogen Adapted to Fluctuating Environments.</title>
        <authorList>
            <person name="Xu F."/>
            <person name="Jerlstrom-Hultqvist J."/>
            <person name="Einarsson E."/>
            <person name="Astvaldsson A."/>
            <person name="Svard S.G."/>
            <person name="Andersson J.O."/>
        </authorList>
    </citation>
    <scope>NUCLEOTIDE SEQUENCE [LARGE SCALE GENOMIC DNA]</scope>
    <source>
        <strain evidence="1 2">ATCC 50377</strain>
    </source>
</reference>